<protein>
    <submittedName>
        <fullName evidence="2">Uncharacterized protein</fullName>
    </submittedName>
</protein>
<keyword evidence="1" id="KW-1133">Transmembrane helix</keyword>
<dbReference type="PATRIC" id="fig|1203606.4.peg.3070"/>
<reference evidence="2 3" key="1">
    <citation type="submission" date="2013-01" db="EMBL/GenBank/DDBJ databases">
        <title>The Genome Sequence of Butyricicoccus pullicaecorum 1.2.</title>
        <authorList>
            <consortium name="The Broad Institute Genome Sequencing Platform"/>
            <person name="Earl A."/>
            <person name="Ward D."/>
            <person name="Feldgarden M."/>
            <person name="Gevers D."/>
            <person name="Van Immerseel F."/>
            <person name="Eeckhaut V."/>
            <person name="Walker B."/>
            <person name="Young S.K."/>
            <person name="Zeng Q."/>
            <person name="Gargeya S."/>
            <person name="Fitzgerald M."/>
            <person name="Haas B."/>
            <person name="Abouelleil A."/>
            <person name="Alvarado L."/>
            <person name="Arachchi H.M."/>
            <person name="Berlin A.M."/>
            <person name="Chapman S.B."/>
            <person name="Dewar J."/>
            <person name="Goldberg J."/>
            <person name="Griggs A."/>
            <person name="Gujja S."/>
            <person name="Hansen M."/>
            <person name="Howarth C."/>
            <person name="Imamovic A."/>
            <person name="Larimer J."/>
            <person name="McCowan C."/>
            <person name="Murphy C."/>
            <person name="Neiman D."/>
            <person name="Pearson M."/>
            <person name="Priest M."/>
            <person name="Roberts A."/>
            <person name="Saif S."/>
            <person name="Shea T."/>
            <person name="Sisk P."/>
            <person name="Sykes S."/>
            <person name="Wortman J."/>
            <person name="Nusbaum C."/>
            <person name="Birren B."/>
        </authorList>
    </citation>
    <scope>NUCLEOTIDE SEQUENCE [LARGE SCALE GENOMIC DNA]</scope>
    <source>
        <strain evidence="2 3">1.2</strain>
    </source>
</reference>
<dbReference type="EMBL" id="AQOB01000015">
    <property type="protein sequence ID" value="EOQ35642.1"/>
    <property type="molecule type" value="Genomic_DNA"/>
</dbReference>
<dbReference type="AlphaFoldDB" id="R8VXI7"/>
<dbReference type="RefSeq" id="WP_016149195.1">
    <property type="nucleotide sequence ID" value="NZ_KB976105.1"/>
</dbReference>
<feature type="transmembrane region" description="Helical" evidence="1">
    <location>
        <begin position="51"/>
        <end position="77"/>
    </location>
</feature>
<dbReference type="eggNOG" id="ENOG5033I9H">
    <property type="taxonomic scope" value="Bacteria"/>
</dbReference>
<proteinExistence type="predicted"/>
<evidence type="ECO:0000256" key="1">
    <source>
        <dbReference type="SAM" id="Phobius"/>
    </source>
</evidence>
<gene>
    <name evidence="2" type="ORF">HMPREF1526_03110</name>
</gene>
<keyword evidence="3" id="KW-1185">Reference proteome</keyword>
<comment type="caution">
    <text evidence="2">The sequence shown here is derived from an EMBL/GenBank/DDBJ whole genome shotgun (WGS) entry which is preliminary data.</text>
</comment>
<evidence type="ECO:0000313" key="2">
    <source>
        <dbReference type="EMBL" id="EOQ35642.1"/>
    </source>
</evidence>
<evidence type="ECO:0000313" key="3">
    <source>
        <dbReference type="Proteomes" id="UP000013981"/>
    </source>
</evidence>
<feature type="transmembrane region" description="Helical" evidence="1">
    <location>
        <begin position="27"/>
        <end position="45"/>
    </location>
</feature>
<keyword evidence="1" id="KW-0472">Membrane</keyword>
<name>R8VXI7_9FIRM</name>
<organism evidence="2 3">
    <name type="scientific">Butyricicoccus pullicaecorum 1.2</name>
    <dbReference type="NCBI Taxonomy" id="1203606"/>
    <lineage>
        <taxon>Bacteria</taxon>
        <taxon>Bacillati</taxon>
        <taxon>Bacillota</taxon>
        <taxon>Clostridia</taxon>
        <taxon>Eubacteriales</taxon>
        <taxon>Butyricicoccaceae</taxon>
        <taxon>Butyricicoccus</taxon>
    </lineage>
</organism>
<dbReference type="HOGENOM" id="CLU_151122_2_0_9"/>
<sequence>MNTKLSRNTLIREAAQQKDALKRLSGWLRNAMLLSSCAAVLAWWGLTGTGMRLACGVAGILLAAVSVACAVILGLGIRNGRRNVAHILKAVEQA</sequence>
<dbReference type="Proteomes" id="UP000013981">
    <property type="component" value="Unassembled WGS sequence"/>
</dbReference>
<dbReference type="OrthoDB" id="2052111at2"/>
<accession>R8VXI7</accession>
<keyword evidence="1" id="KW-0812">Transmembrane</keyword>